<feature type="transmembrane region" description="Helical" evidence="1">
    <location>
        <begin position="7"/>
        <end position="30"/>
    </location>
</feature>
<feature type="transmembrane region" description="Helical" evidence="1">
    <location>
        <begin position="87"/>
        <end position="107"/>
    </location>
</feature>
<dbReference type="RefSeq" id="WP_198343128.1">
    <property type="nucleotide sequence ID" value="NZ_CP021425.1"/>
</dbReference>
<sequence length="191" mass="21025">MARFHHNLIAVMFSYIFIALAFILVAQAVLQFSQDWFSSQDSITTIIKTINTMVIALAMYELGMGIGEEYTQNRVRFNIFALIQRTITRFVSVVCIALVLEGLIMVIKYSQLEMAGNLWYPVGIIAASGLLLVSLGAFLKLSSGVCIAANTETAHTEEHTHQVQADNSAQIITDIICPDSSVGSMSRVTSR</sequence>
<dbReference type="Proteomes" id="UP000196027">
    <property type="component" value="Chromosome"/>
</dbReference>
<reference evidence="2 3" key="1">
    <citation type="submission" date="2017-05" db="EMBL/GenBank/DDBJ databases">
        <title>Genomic insights into alkan degradation activity of Oleiphilus messinensis.</title>
        <authorList>
            <person name="Kozyavkin S.A."/>
            <person name="Slesarev A.I."/>
            <person name="Golyshin P.N."/>
            <person name="Korzhenkov A."/>
            <person name="Golyshina O.N."/>
            <person name="Toshchakov S.V."/>
        </authorList>
    </citation>
    <scope>NUCLEOTIDE SEQUENCE [LARGE SCALE GENOMIC DNA]</scope>
    <source>
        <strain evidence="2 3">ME102</strain>
    </source>
</reference>
<organism evidence="2 3">
    <name type="scientific">Oleiphilus messinensis</name>
    <dbReference type="NCBI Taxonomy" id="141451"/>
    <lineage>
        <taxon>Bacteria</taxon>
        <taxon>Pseudomonadati</taxon>
        <taxon>Pseudomonadota</taxon>
        <taxon>Gammaproteobacteria</taxon>
        <taxon>Oceanospirillales</taxon>
        <taxon>Oleiphilaceae</taxon>
        <taxon>Oleiphilus</taxon>
    </lineage>
</organism>
<dbReference type="AlphaFoldDB" id="A0A1Y0IFD4"/>
<keyword evidence="1" id="KW-1133">Transmembrane helix</keyword>
<evidence type="ECO:0000313" key="2">
    <source>
        <dbReference type="EMBL" id="ARU59191.1"/>
    </source>
</evidence>
<dbReference type="KEGG" id="ome:OLMES_5207"/>
<keyword evidence="3" id="KW-1185">Reference proteome</keyword>
<feature type="transmembrane region" description="Helical" evidence="1">
    <location>
        <begin position="42"/>
        <end position="66"/>
    </location>
</feature>
<keyword evidence="1" id="KW-0472">Membrane</keyword>
<evidence type="ECO:0000256" key="1">
    <source>
        <dbReference type="SAM" id="Phobius"/>
    </source>
</evidence>
<feature type="transmembrane region" description="Helical" evidence="1">
    <location>
        <begin position="119"/>
        <end position="139"/>
    </location>
</feature>
<accession>A0A1Y0IFD4</accession>
<gene>
    <name evidence="2" type="ORF">OLMES_5207</name>
</gene>
<evidence type="ECO:0000313" key="3">
    <source>
        <dbReference type="Proteomes" id="UP000196027"/>
    </source>
</evidence>
<dbReference type="EMBL" id="CP021425">
    <property type="protein sequence ID" value="ARU59191.1"/>
    <property type="molecule type" value="Genomic_DNA"/>
</dbReference>
<proteinExistence type="predicted"/>
<protein>
    <submittedName>
        <fullName evidence="2">Multipass membrane protein</fullName>
    </submittedName>
</protein>
<keyword evidence="1" id="KW-0812">Transmembrane</keyword>
<name>A0A1Y0IFD4_9GAMM</name>